<evidence type="ECO:0000313" key="2">
    <source>
        <dbReference type="Proteomes" id="UP000365807"/>
    </source>
</evidence>
<dbReference type="EMBL" id="AACGFG010000002">
    <property type="protein sequence ID" value="EAK4357626.1"/>
    <property type="molecule type" value="Genomic_DNA"/>
</dbReference>
<proteinExistence type="predicted"/>
<gene>
    <name evidence="1" type="ORF">C6T04_01605</name>
</gene>
<evidence type="ECO:0000313" key="1">
    <source>
        <dbReference type="EMBL" id="EAK4357626.1"/>
    </source>
</evidence>
<organism evidence="1 2">
    <name type="scientific">Campylobacter coli</name>
    <dbReference type="NCBI Taxonomy" id="195"/>
    <lineage>
        <taxon>Bacteria</taxon>
        <taxon>Pseudomonadati</taxon>
        <taxon>Campylobacterota</taxon>
        <taxon>Epsilonproteobacteria</taxon>
        <taxon>Campylobacterales</taxon>
        <taxon>Campylobacteraceae</taxon>
        <taxon>Campylobacter</taxon>
    </lineage>
</organism>
<sequence>MNRFQTFSLAMEGKVNIELLAAYKDKIETLSDETLFRFCYLELKNPIIGLILGVVPAFILSGLTFDRFYKGDMGLGFAKMAMWAFIFIGLLIAGFFDSSSMLVVWIFNIVALFIWNILDFFLVWQGIKNDNLAKIIQFLEQDNENFISNKQ</sequence>
<dbReference type="GeneID" id="66543656"/>
<dbReference type="AlphaFoldDB" id="A0A3Z8AZZ9"/>
<protein>
    <submittedName>
        <fullName evidence="1">Uncharacterized protein</fullName>
    </submittedName>
</protein>
<dbReference type="RefSeq" id="WP_002780484.1">
    <property type="nucleotide sequence ID" value="NZ_AANHVQ020000012.1"/>
</dbReference>
<comment type="caution">
    <text evidence="1">The sequence shown here is derived from an EMBL/GenBank/DDBJ whole genome shotgun (WGS) entry which is preliminary data.</text>
</comment>
<accession>A0A3Z8AZZ9</accession>
<name>A0A3Z8AZZ9_CAMCO</name>
<reference evidence="1 2" key="1">
    <citation type="submission" date="2018-06" db="EMBL/GenBank/DDBJ databases">
        <authorList>
            <consortium name="NARMS: The National Antimicrobial Resistance Monitoring System"/>
        </authorList>
    </citation>
    <scope>NUCLEOTIDE SEQUENCE [LARGE SCALE GENOMIC DNA]</scope>
    <source>
        <strain evidence="1 2">FSIS11807978</strain>
    </source>
</reference>
<dbReference type="Proteomes" id="UP000365807">
    <property type="component" value="Unassembled WGS sequence"/>
</dbReference>